<dbReference type="RefSeq" id="WP_088521527.1">
    <property type="nucleotide sequence ID" value="NZ_FYDG01000008.1"/>
</dbReference>
<keyword evidence="2" id="KW-1185">Reference proteome</keyword>
<dbReference type="Proteomes" id="UP000198418">
    <property type="component" value="Unassembled WGS sequence"/>
</dbReference>
<sequence length="76" mass="8173">MTDQPPVTIPSFGFARGAVVRQGDGPNMIVVRSYGEHTACVFCAGDKSGTLHLKEFESRSLRLILPAVTPLDEVGE</sequence>
<protein>
    <submittedName>
        <fullName evidence="1">Uncharacterized protein</fullName>
    </submittedName>
</protein>
<evidence type="ECO:0000313" key="2">
    <source>
        <dbReference type="Proteomes" id="UP000198418"/>
    </source>
</evidence>
<accession>A0A212RXU1</accession>
<proteinExistence type="predicted"/>
<evidence type="ECO:0000313" key="1">
    <source>
        <dbReference type="EMBL" id="SNB77541.1"/>
    </source>
</evidence>
<organism evidence="1 2">
    <name type="scientific">Rhodoblastus acidophilus</name>
    <name type="common">Rhodopseudomonas acidophila</name>
    <dbReference type="NCBI Taxonomy" id="1074"/>
    <lineage>
        <taxon>Bacteria</taxon>
        <taxon>Pseudomonadati</taxon>
        <taxon>Pseudomonadota</taxon>
        <taxon>Alphaproteobacteria</taxon>
        <taxon>Hyphomicrobiales</taxon>
        <taxon>Rhodoblastaceae</taxon>
        <taxon>Rhodoblastus</taxon>
    </lineage>
</organism>
<name>A0A212RXU1_RHOAC</name>
<dbReference type="OrthoDB" id="5287431at2"/>
<gene>
    <name evidence="1" type="ORF">SAMN06265338_108154</name>
</gene>
<dbReference type="AlphaFoldDB" id="A0A212RXU1"/>
<dbReference type="EMBL" id="FYDG01000008">
    <property type="protein sequence ID" value="SNB77541.1"/>
    <property type="molecule type" value="Genomic_DNA"/>
</dbReference>
<reference evidence="2" key="1">
    <citation type="submission" date="2017-06" db="EMBL/GenBank/DDBJ databases">
        <authorList>
            <person name="Varghese N."/>
            <person name="Submissions S."/>
        </authorList>
    </citation>
    <scope>NUCLEOTIDE SEQUENCE [LARGE SCALE GENOMIC DNA]</scope>
    <source>
        <strain evidence="2">DSM 137</strain>
    </source>
</reference>